<organism evidence="1 2">
    <name type="scientific">Sphaerodactylus townsendi</name>
    <dbReference type="NCBI Taxonomy" id="933632"/>
    <lineage>
        <taxon>Eukaryota</taxon>
        <taxon>Metazoa</taxon>
        <taxon>Chordata</taxon>
        <taxon>Craniata</taxon>
        <taxon>Vertebrata</taxon>
        <taxon>Euteleostomi</taxon>
        <taxon>Lepidosauria</taxon>
        <taxon>Squamata</taxon>
        <taxon>Bifurcata</taxon>
        <taxon>Gekkota</taxon>
        <taxon>Sphaerodactylidae</taxon>
        <taxon>Sphaerodactylus</taxon>
    </lineage>
</organism>
<sequence length="141" mass="16225">MTLIIPLSLLKSALLKCNRQAWLQTSLVPCSKKNSRLTWSLPPKVPTFMVVNPICNLLLWSVLWHEFDTCTVKLEIYELHSLYVLHLIEEKNKSPIGCNMHSNSLVTPPQQSFKLKGGKSFQKDWRAHIHQGLFPSQVSFR</sequence>
<dbReference type="EMBL" id="CM037618">
    <property type="protein sequence ID" value="KAH8000130.1"/>
    <property type="molecule type" value="Genomic_DNA"/>
</dbReference>
<evidence type="ECO:0000313" key="1">
    <source>
        <dbReference type="EMBL" id="KAH8000130.1"/>
    </source>
</evidence>
<accession>A0ACB8F462</accession>
<name>A0ACB8F462_9SAUR</name>
<keyword evidence="2" id="KW-1185">Reference proteome</keyword>
<gene>
    <name evidence="1" type="ORF">K3G42_022689</name>
</gene>
<reference evidence="1" key="1">
    <citation type="submission" date="2021-08" db="EMBL/GenBank/DDBJ databases">
        <title>The first chromosome-level gecko genome reveals the dynamic sex chromosomes of Neotropical dwarf geckos (Sphaerodactylidae: Sphaerodactylus).</title>
        <authorList>
            <person name="Pinto B.J."/>
            <person name="Keating S.E."/>
            <person name="Gamble T."/>
        </authorList>
    </citation>
    <scope>NUCLEOTIDE SEQUENCE</scope>
    <source>
        <strain evidence="1">TG3544</strain>
    </source>
</reference>
<comment type="caution">
    <text evidence="1">The sequence shown here is derived from an EMBL/GenBank/DDBJ whole genome shotgun (WGS) entry which is preliminary data.</text>
</comment>
<protein>
    <submittedName>
        <fullName evidence="1">Uncharacterized protein</fullName>
    </submittedName>
</protein>
<proteinExistence type="predicted"/>
<dbReference type="Proteomes" id="UP000827872">
    <property type="component" value="Linkage Group LG05"/>
</dbReference>
<evidence type="ECO:0000313" key="2">
    <source>
        <dbReference type="Proteomes" id="UP000827872"/>
    </source>
</evidence>